<keyword evidence="2" id="KW-1003">Cell membrane</keyword>
<dbReference type="GO" id="GO:0050501">
    <property type="term" value="F:hyaluronan synthase activity"/>
    <property type="evidence" value="ECO:0007669"/>
    <property type="project" value="TreeGrafter"/>
</dbReference>
<dbReference type="GO" id="GO:0005886">
    <property type="term" value="C:plasma membrane"/>
    <property type="evidence" value="ECO:0007669"/>
    <property type="project" value="UniProtKB-SubCell"/>
</dbReference>
<evidence type="ECO:0000256" key="2">
    <source>
        <dbReference type="ARBA" id="ARBA00022475"/>
    </source>
</evidence>
<reference evidence="7" key="1">
    <citation type="submission" date="2018-07" db="EMBL/GenBank/DDBJ databases">
        <authorList>
            <person name="Quirk P.G."/>
            <person name="Krulwich T.A."/>
        </authorList>
    </citation>
    <scope>NUCLEOTIDE SEQUENCE</scope>
</reference>
<keyword evidence="6" id="KW-0812">Transmembrane</keyword>
<evidence type="ECO:0000256" key="5">
    <source>
        <dbReference type="ARBA" id="ARBA00023136"/>
    </source>
</evidence>
<keyword evidence="3" id="KW-0328">Glycosyltransferase</keyword>
<evidence type="ECO:0000313" key="7">
    <source>
        <dbReference type="EMBL" id="SUS05946.1"/>
    </source>
</evidence>
<dbReference type="Gene3D" id="3.90.550.10">
    <property type="entry name" value="Spore Coat Polysaccharide Biosynthesis Protein SpsA, Chain A"/>
    <property type="match status" value="1"/>
</dbReference>
<organism evidence="7">
    <name type="scientific">metagenome</name>
    <dbReference type="NCBI Taxonomy" id="256318"/>
    <lineage>
        <taxon>unclassified sequences</taxon>
        <taxon>metagenomes</taxon>
    </lineage>
</organism>
<dbReference type="AlphaFoldDB" id="A0A380TBX7"/>
<dbReference type="SUPFAM" id="SSF53448">
    <property type="entry name" value="Nucleotide-diphospho-sugar transferases"/>
    <property type="match status" value="1"/>
</dbReference>
<feature type="transmembrane region" description="Helical" evidence="6">
    <location>
        <begin position="394"/>
        <end position="412"/>
    </location>
</feature>
<feature type="transmembrane region" description="Helical" evidence="6">
    <location>
        <begin position="33"/>
        <end position="51"/>
    </location>
</feature>
<dbReference type="PANTHER" id="PTHR22913">
    <property type="entry name" value="HYALURONAN SYNTHASE"/>
    <property type="match status" value="1"/>
</dbReference>
<sequence length="544" mass="62446">MSSACAPAQAAHPAPEPCDPRWPGWREKWTPRVLWFLFVYFGLCLIALDHLPNTLWDPRLRQVTIVIGALGIWRYSWWLTHAVRAFIYGRVAYPRMRRQAETVWQSGWRPRHLHFLVTTFREHRETTEKVMLGICREVRACGVPATLWLGSSEPKDEGIIADFLDRCASDLDLTLRIVRQNRPGKRMALGLALRAMSRSVLHRDDVVVFMDGDFIAAPGALARCLPLFQVYPDLHALTTDEEVACEAPQWARIWLSLRFAQRRITMQSHALSGRVLTLTGRMSVFRAEHVTKLAFIRMLEADYLDHWLWGRFRFLSGDDKSTWFYLLQQGARMLYVPDAFGYTVEVFEGKGYRRMALNFQRWSGNMLRNGARAIALGPRRMPFFIWWCLVDQRIAMWTMLVAPMLAVSSAILHGAEYLIAYIILTAVSRMLLSLFLFMHARKIYVSWPFFLYLNQMVNAAVKVHAVSRLAHQRWANRGDQRLDFDVPGLATTSRNLMASYVTAVYVACLLIGVIHSAALIELPSAAILGSFWFELAQLLPGRIS</sequence>
<keyword evidence="6" id="KW-1133">Transmembrane helix</keyword>
<feature type="transmembrane region" description="Helical" evidence="6">
    <location>
        <begin position="503"/>
        <end position="533"/>
    </location>
</feature>
<accession>A0A380TBX7</accession>
<dbReference type="GO" id="GO:0085029">
    <property type="term" value="P:extracellular matrix assembly"/>
    <property type="evidence" value="ECO:0007669"/>
    <property type="project" value="TreeGrafter"/>
</dbReference>
<gene>
    <name evidence="7" type="ORF">DF3PB_2240003</name>
</gene>
<evidence type="ECO:0000256" key="4">
    <source>
        <dbReference type="ARBA" id="ARBA00022679"/>
    </source>
</evidence>
<keyword evidence="4" id="KW-0808">Transferase</keyword>
<feature type="transmembrane region" description="Helical" evidence="6">
    <location>
        <begin position="418"/>
        <end position="437"/>
    </location>
</feature>
<feature type="transmembrane region" description="Helical" evidence="6">
    <location>
        <begin position="63"/>
        <end position="87"/>
    </location>
</feature>
<dbReference type="InterPro" id="IPR029044">
    <property type="entry name" value="Nucleotide-diphossugar_trans"/>
</dbReference>
<evidence type="ECO:0000256" key="6">
    <source>
        <dbReference type="SAM" id="Phobius"/>
    </source>
</evidence>
<evidence type="ECO:0000256" key="3">
    <source>
        <dbReference type="ARBA" id="ARBA00022676"/>
    </source>
</evidence>
<keyword evidence="5 6" id="KW-0472">Membrane</keyword>
<protein>
    <submittedName>
        <fullName evidence="7">Chitooligosaccharide synthase NodC</fullName>
    </submittedName>
</protein>
<comment type="subcellular location">
    <subcellularLocation>
        <location evidence="1">Cell membrane</location>
    </subcellularLocation>
</comment>
<name>A0A380TBX7_9ZZZZ</name>
<dbReference type="PANTHER" id="PTHR22913:SF12">
    <property type="entry name" value="MANNURONAN SYNTHASE"/>
    <property type="match status" value="1"/>
</dbReference>
<proteinExistence type="predicted"/>
<dbReference type="EMBL" id="UIDG01000140">
    <property type="protein sequence ID" value="SUS05946.1"/>
    <property type="molecule type" value="Genomic_DNA"/>
</dbReference>
<evidence type="ECO:0000256" key="1">
    <source>
        <dbReference type="ARBA" id="ARBA00004236"/>
    </source>
</evidence>
<dbReference type="GO" id="GO:0030213">
    <property type="term" value="P:hyaluronan biosynthetic process"/>
    <property type="evidence" value="ECO:0007669"/>
    <property type="project" value="TreeGrafter"/>
</dbReference>
<dbReference type="Pfam" id="PF13641">
    <property type="entry name" value="Glyco_tranf_2_3"/>
    <property type="match status" value="1"/>
</dbReference>